<evidence type="ECO:0000259" key="2">
    <source>
        <dbReference type="Pfam" id="PF25422"/>
    </source>
</evidence>
<feature type="region of interest" description="Disordered" evidence="1">
    <location>
        <begin position="1"/>
        <end position="60"/>
    </location>
</feature>
<feature type="compositionally biased region" description="Basic and acidic residues" evidence="1">
    <location>
        <begin position="1414"/>
        <end position="1426"/>
    </location>
</feature>
<feature type="region of interest" description="Disordered" evidence="1">
    <location>
        <begin position="307"/>
        <end position="328"/>
    </location>
</feature>
<organism evidence="3 4">
    <name type="scientific">Lophium mytilinum</name>
    <dbReference type="NCBI Taxonomy" id="390894"/>
    <lineage>
        <taxon>Eukaryota</taxon>
        <taxon>Fungi</taxon>
        <taxon>Dikarya</taxon>
        <taxon>Ascomycota</taxon>
        <taxon>Pezizomycotina</taxon>
        <taxon>Dothideomycetes</taxon>
        <taxon>Pleosporomycetidae</taxon>
        <taxon>Mytilinidiales</taxon>
        <taxon>Mytilinidiaceae</taxon>
        <taxon>Lophium</taxon>
    </lineage>
</organism>
<feature type="compositionally biased region" description="Low complexity" evidence="1">
    <location>
        <begin position="308"/>
        <end position="317"/>
    </location>
</feature>
<evidence type="ECO:0000256" key="1">
    <source>
        <dbReference type="SAM" id="MobiDB-lite"/>
    </source>
</evidence>
<feature type="compositionally biased region" description="Basic and acidic residues" evidence="1">
    <location>
        <begin position="1215"/>
        <end position="1231"/>
    </location>
</feature>
<dbReference type="Proteomes" id="UP000799750">
    <property type="component" value="Unassembled WGS sequence"/>
</dbReference>
<sequence length="1537" mass="173100">MEEEEREPSVASSSDLYSESDTPAAIQHHGPTPTKRKAERTDSGPDKKRKLDPISSSPSSHLLPCVGLPPEIWQNVFLSCSPATLGRLLQVNRSFRSYLLDVQSPSSGTGCLCLVRSDSIWIAARKAHPTRPSKPPEGFSEVDLWSLILGKSCQFCHRTPSSSPGEKPWEKGPGPNGVRIIWPFWVRACGSCLQDRCERDTTLLFSAASALRPALPFAFMTSDLNVIAASSLQDPALPPSLQIFKVYYKPQIQQMEIELVEAQSRGPAAAEEWLKGLDSRGRARMSNSAGWERWEIKYQWWLSHQDTRSTPMSTSTTPGPPFPQKTASPFRAAITSGTSNGVPVACKSISSIPLISLHDHPSVRHLAPWKSDQKLATSTQLLPPRPAVSAQPMHVPQHISQPPLHHPRPERNIHDANEAKAARKADIERRCEALSPPIPANVLRHMESFKAAIQISQPMTEYSWEVLKPRLLAQRTDAEKSESEQAARMAHLQTRVADRRQKDASLKEVKEVIDRDWEDSQKPVRDRLSSYADGFIQSKWAGDKLINHDSSPRFAAELLLHVRQKFYSDVSNEDRTANDAPDMDLDQPEQPARRTLILENMKWTYDNKIKPLTEQFRKELFLCNGCDGNFRYYGFEGVIQHYGAKHTSAFSVGNVVVSWREAEWPEEPPFHPDPSAAKTYGHSVPTSMPSHGQSAYAPYYGGYSRGGTTTPQMPLHLQSPSPYMPYGTQLNGPFPPPPPPNPGHGASYSYSQGYAQQQPMDPYNGYQPGYLGYSTSPLMNSSVPAGNGYNGFGLQTSPHHAPVAPAPMPQEPDKDEPFRTTLFDKQVRSLVEMARDIWTSTSGIKDLPNSVRVYVLLHRVISKFQLQFDHEPILDHFAEAVQSHSLPGLKSAAGLACKACHSEHLSQFPMPHVPRPEERKTYHVLSLFSHFKSVHLERFGPRPTFQNGQQLRLLDWKEDMIELPSDRLISGLIHAPGMDDEKLHIIATVFPTLFPTPLPRIGVVDQSGVASASLTRPKSAKLDRDTPDALAEDLQTTPRKSPHGRANLPPRPGEEEYDPLRPALVRDSRLPVGASYRRPSHSWSPPPDDRRQVYNAEPRYIVGGPQYYPVNGSDTDAFTLKRPRDAMDDEYAGPPTRQYMEVSPNGTRYIRDASPLYPEIRNRRPVYHDREAYPGLPPRQSRSFFRGPGQVGATEGLPGTDDRYRYPLESAGPRSRSESPARAETDAERFLNEFVPPAPLPQHIRKEEEDRRQAWPPEDMDDGSRYTPPPPILVAPADDRPDPNTPLGPQPIPINSSLQYEDPRHGRYTPDPGHAPRRPGLGPYRRREVPVPSRYARYMSAADRDTYARGHSIQRSHSRYERRYERYDQQRRRLDQEGETPGPPTAAERERDMSIDRYADEREHEGYYHPLRHGSRDYVPIEDHRGAGPPPSRYLSRFAADPADAQPPQFVDEFGEPVQYVRVRSEAYPPRYADERERVEYVPVGYDRRERERERQYVYYDEPAPLVRGGEVGVERVPVPVAAPVPGAFEGEVGEER</sequence>
<dbReference type="Pfam" id="PF25422">
    <property type="entry name" value="DUF7892"/>
    <property type="match status" value="1"/>
</dbReference>
<dbReference type="EMBL" id="MU004185">
    <property type="protein sequence ID" value="KAF2498980.1"/>
    <property type="molecule type" value="Genomic_DNA"/>
</dbReference>
<feature type="compositionally biased region" description="Basic and acidic residues" evidence="1">
    <location>
        <begin position="1244"/>
        <end position="1253"/>
    </location>
</feature>
<dbReference type="SUPFAM" id="SSF81383">
    <property type="entry name" value="F-box domain"/>
    <property type="match status" value="1"/>
</dbReference>
<feature type="region of interest" description="Disordered" evidence="1">
    <location>
        <begin position="728"/>
        <end position="750"/>
    </location>
</feature>
<feature type="domain" description="DUF7892" evidence="2">
    <location>
        <begin position="823"/>
        <end position="988"/>
    </location>
</feature>
<feature type="region of interest" description="Disordered" evidence="1">
    <location>
        <begin position="1032"/>
        <end position="1092"/>
    </location>
</feature>
<feature type="compositionally biased region" description="Basic and acidic residues" evidence="1">
    <location>
        <begin position="39"/>
        <end position="52"/>
    </location>
</feature>
<keyword evidence="4" id="KW-1185">Reference proteome</keyword>
<feature type="region of interest" description="Disordered" evidence="1">
    <location>
        <begin position="1171"/>
        <end position="1437"/>
    </location>
</feature>
<reference evidence="3" key="1">
    <citation type="journal article" date="2020" name="Stud. Mycol.">
        <title>101 Dothideomycetes genomes: a test case for predicting lifestyles and emergence of pathogens.</title>
        <authorList>
            <person name="Haridas S."/>
            <person name="Albert R."/>
            <person name="Binder M."/>
            <person name="Bloem J."/>
            <person name="Labutti K."/>
            <person name="Salamov A."/>
            <person name="Andreopoulos B."/>
            <person name="Baker S."/>
            <person name="Barry K."/>
            <person name="Bills G."/>
            <person name="Bluhm B."/>
            <person name="Cannon C."/>
            <person name="Castanera R."/>
            <person name="Culley D."/>
            <person name="Daum C."/>
            <person name="Ezra D."/>
            <person name="Gonzalez J."/>
            <person name="Henrissat B."/>
            <person name="Kuo A."/>
            <person name="Liang C."/>
            <person name="Lipzen A."/>
            <person name="Lutzoni F."/>
            <person name="Magnuson J."/>
            <person name="Mondo S."/>
            <person name="Nolan M."/>
            <person name="Ohm R."/>
            <person name="Pangilinan J."/>
            <person name="Park H.-J."/>
            <person name="Ramirez L."/>
            <person name="Alfaro M."/>
            <person name="Sun H."/>
            <person name="Tritt A."/>
            <person name="Yoshinaga Y."/>
            <person name="Zwiers L.-H."/>
            <person name="Turgeon B."/>
            <person name="Goodwin S."/>
            <person name="Spatafora J."/>
            <person name="Crous P."/>
            <person name="Grigoriev I."/>
        </authorList>
    </citation>
    <scope>NUCLEOTIDE SEQUENCE</scope>
    <source>
        <strain evidence="3">CBS 269.34</strain>
    </source>
</reference>
<feature type="region of interest" description="Disordered" evidence="1">
    <location>
        <begin position="385"/>
        <end position="411"/>
    </location>
</feature>
<feature type="compositionally biased region" description="Basic and acidic residues" evidence="1">
    <location>
        <begin position="1358"/>
        <end position="1376"/>
    </location>
</feature>
<protein>
    <recommendedName>
        <fullName evidence="2">DUF7892 domain-containing protein</fullName>
    </recommendedName>
</protein>
<gene>
    <name evidence="3" type="ORF">BU16DRAFT_559012</name>
</gene>
<dbReference type="CDD" id="cd09917">
    <property type="entry name" value="F-box_SF"/>
    <property type="match status" value="1"/>
</dbReference>
<feature type="compositionally biased region" description="Basic and acidic residues" evidence="1">
    <location>
        <begin position="1387"/>
        <end position="1407"/>
    </location>
</feature>
<feature type="region of interest" description="Disordered" evidence="1">
    <location>
        <begin position="666"/>
        <end position="689"/>
    </location>
</feature>
<feature type="region of interest" description="Disordered" evidence="1">
    <location>
        <begin position="789"/>
        <end position="814"/>
    </location>
</feature>
<feature type="compositionally biased region" description="Pro residues" evidence="1">
    <location>
        <begin position="733"/>
        <end position="742"/>
    </location>
</feature>
<evidence type="ECO:0000313" key="3">
    <source>
        <dbReference type="EMBL" id="KAF2498980.1"/>
    </source>
</evidence>
<feature type="compositionally biased region" description="Pro residues" evidence="1">
    <location>
        <begin position="1283"/>
        <end position="1292"/>
    </location>
</feature>
<dbReference type="InterPro" id="IPR036047">
    <property type="entry name" value="F-box-like_dom_sf"/>
</dbReference>
<dbReference type="InterPro" id="IPR057214">
    <property type="entry name" value="DUF7892"/>
</dbReference>
<dbReference type="OrthoDB" id="2322499at2759"/>
<accession>A0A6A6R4V0</accession>
<proteinExistence type="predicted"/>
<feature type="compositionally biased region" description="Polar residues" evidence="1">
    <location>
        <begin position="10"/>
        <end position="21"/>
    </location>
</feature>
<name>A0A6A6R4V0_9PEZI</name>
<evidence type="ECO:0000313" key="4">
    <source>
        <dbReference type="Proteomes" id="UP000799750"/>
    </source>
</evidence>